<dbReference type="Gene3D" id="2.60.40.730">
    <property type="entry name" value="SOR catalytic domain"/>
    <property type="match status" value="1"/>
</dbReference>
<reference evidence="4" key="1">
    <citation type="submission" date="2016-10" db="EMBL/GenBank/DDBJ databases">
        <authorList>
            <person name="Varghese N."/>
            <person name="Submissions S."/>
        </authorList>
    </citation>
    <scope>NUCLEOTIDE SEQUENCE [LARGE SCALE GENOMIC DNA]</scope>
    <source>
        <strain evidence="4">KHGC19</strain>
    </source>
</reference>
<dbReference type="InterPro" id="IPR010982">
    <property type="entry name" value="Lambda_DNA-bd_dom_sf"/>
</dbReference>
<accession>A0A1H9QV68</accession>
<gene>
    <name evidence="3" type="ORF">SAMN05216446_1569</name>
</gene>
<feature type="domain" description="HTH cro/C1-type" evidence="2">
    <location>
        <begin position="10"/>
        <end position="64"/>
    </location>
</feature>
<name>A0A1H9QV68_9ACTN</name>
<keyword evidence="1" id="KW-0238">DNA-binding</keyword>
<proteinExistence type="predicted"/>
<dbReference type="PROSITE" id="PS50943">
    <property type="entry name" value="HTH_CROC1"/>
    <property type="match status" value="1"/>
</dbReference>
<evidence type="ECO:0000313" key="4">
    <source>
        <dbReference type="Proteomes" id="UP000199128"/>
    </source>
</evidence>
<protein>
    <submittedName>
        <fullName evidence="3">Desulfoferrodoxin, superoxide reductase-like (SORL) domain</fullName>
    </submittedName>
</protein>
<dbReference type="CDD" id="cd00093">
    <property type="entry name" value="HTH_XRE"/>
    <property type="match status" value="1"/>
</dbReference>
<dbReference type="RefSeq" id="WP_091009591.1">
    <property type="nucleotide sequence ID" value="NZ_FOGP01000006.1"/>
</dbReference>
<dbReference type="SMART" id="SM00530">
    <property type="entry name" value="HTH_XRE"/>
    <property type="match status" value="1"/>
</dbReference>
<dbReference type="PANTHER" id="PTHR46558:SF11">
    <property type="entry name" value="HTH-TYPE TRANSCRIPTIONAL REGULATOR XRE"/>
    <property type="match status" value="1"/>
</dbReference>
<dbReference type="InterPro" id="IPR001387">
    <property type="entry name" value="Cro/C1-type_HTH"/>
</dbReference>
<evidence type="ECO:0000259" key="2">
    <source>
        <dbReference type="PROSITE" id="PS50943"/>
    </source>
</evidence>
<dbReference type="GO" id="GO:0016491">
    <property type="term" value="F:oxidoreductase activity"/>
    <property type="evidence" value="ECO:0007669"/>
    <property type="project" value="InterPro"/>
</dbReference>
<evidence type="ECO:0000256" key="1">
    <source>
        <dbReference type="ARBA" id="ARBA00023125"/>
    </source>
</evidence>
<dbReference type="Pfam" id="PF01381">
    <property type="entry name" value="HTH_3"/>
    <property type="match status" value="1"/>
</dbReference>
<dbReference type="InterPro" id="IPR036073">
    <property type="entry name" value="Desulfoferrodoxin_Fe-bd_dom_sf"/>
</dbReference>
<evidence type="ECO:0000313" key="3">
    <source>
        <dbReference type="EMBL" id="SER64364.1"/>
    </source>
</evidence>
<dbReference type="GO" id="GO:0005506">
    <property type="term" value="F:iron ion binding"/>
    <property type="evidence" value="ECO:0007669"/>
    <property type="project" value="InterPro"/>
</dbReference>
<dbReference type="AlphaFoldDB" id="A0A1H9QV68"/>
<dbReference type="EMBL" id="FOGP01000006">
    <property type="protein sequence ID" value="SER64364.1"/>
    <property type="molecule type" value="Genomic_DNA"/>
</dbReference>
<dbReference type="Proteomes" id="UP000199128">
    <property type="component" value="Unassembled WGS sequence"/>
</dbReference>
<dbReference type="PANTHER" id="PTHR46558">
    <property type="entry name" value="TRACRIPTIONAL REGULATORY PROTEIN-RELATED-RELATED"/>
    <property type="match status" value="1"/>
</dbReference>
<dbReference type="Gene3D" id="1.10.260.40">
    <property type="entry name" value="lambda repressor-like DNA-binding domains"/>
    <property type="match status" value="1"/>
</dbReference>
<dbReference type="SUPFAM" id="SSF47413">
    <property type="entry name" value="lambda repressor-like DNA-binding domains"/>
    <property type="match status" value="1"/>
</dbReference>
<organism evidence="3 4">
    <name type="scientific">Parafannyhessea umbonata</name>
    <dbReference type="NCBI Taxonomy" id="604330"/>
    <lineage>
        <taxon>Bacteria</taxon>
        <taxon>Bacillati</taxon>
        <taxon>Actinomycetota</taxon>
        <taxon>Coriobacteriia</taxon>
        <taxon>Coriobacteriales</taxon>
        <taxon>Atopobiaceae</taxon>
        <taxon>Parafannyhessea</taxon>
    </lineage>
</organism>
<sequence length="195" mass="21372">MDRYVTGALIKSLREESGMTQQQLAARIDVGDKAVSRWECGRGYPDITLLEPLARALGVSVAELVAGSDVRNANRSSNMLRARLYVCPVCGNVLQATGEAMVSCCGITLPALEADPAEGEHEVRAACVEDELYVSAEHPMGKLHYLSFLVAVSPDRVQLVKLYPEGPAAARFRLAGVRRVYAYCNRHGLFYKDLR</sequence>
<dbReference type="SUPFAM" id="SSF49367">
    <property type="entry name" value="Superoxide reductase-like"/>
    <property type="match status" value="1"/>
</dbReference>
<dbReference type="GO" id="GO:0003677">
    <property type="term" value="F:DNA binding"/>
    <property type="evidence" value="ECO:0007669"/>
    <property type="project" value="UniProtKB-KW"/>
</dbReference>